<dbReference type="SUPFAM" id="SSF52374">
    <property type="entry name" value="Nucleotidylyl transferase"/>
    <property type="match status" value="1"/>
</dbReference>
<dbReference type="GO" id="GO:0005737">
    <property type="term" value="C:cytoplasm"/>
    <property type="evidence" value="ECO:0007669"/>
    <property type="project" value="UniProtKB-SubCell"/>
</dbReference>
<dbReference type="InterPro" id="IPR009008">
    <property type="entry name" value="Val/Leu/Ile-tRNA-synth_edit"/>
</dbReference>
<dbReference type="GO" id="GO:0005524">
    <property type="term" value="F:ATP binding"/>
    <property type="evidence" value="ECO:0007669"/>
    <property type="project" value="UniProtKB-KW"/>
</dbReference>
<dbReference type="FunFam" id="1.10.730.10:FF:000004">
    <property type="entry name" value="Isoleucyl-tRNA synthetase, cytoplasmic"/>
    <property type="match status" value="1"/>
</dbReference>
<dbReference type="PROSITE" id="PS00178">
    <property type="entry name" value="AA_TRNA_LIGASE_I"/>
    <property type="match status" value="1"/>
</dbReference>
<dbReference type="GO" id="GO:0002161">
    <property type="term" value="F:aminoacyl-tRNA deacylase activity"/>
    <property type="evidence" value="ECO:0007669"/>
    <property type="project" value="InterPro"/>
</dbReference>
<evidence type="ECO:0000256" key="1">
    <source>
        <dbReference type="ARBA" id="ARBA00004496"/>
    </source>
</evidence>
<evidence type="ECO:0000256" key="4">
    <source>
        <dbReference type="ARBA" id="ARBA00022490"/>
    </source>
</evidence>
<gene>
    <name evidence="16" type="ORF">BS50DRAFT_573227</name>
</gene>
<dbReference type="EMBL" id="KZ678134">
    <property type="protein sequence ID" value="PSN68306.1"/>
    <property type="molecule type" value="Genomic_DNA"/>
</dbReference>
<feature type="domain" description="Methionyl/Valyl/Leucyl/Isoleucyl-tRNA synthetase anticodon-binding" evidence="15">
    <location>
        <begin position="691"/>
        <end position="845"/>
    </location>
</feature>
<evidence type="ECO:0000256" key="9">
    <source>
        <dbReference type="ARBA" id="ARBA00023146"/>
    </source>
</evidence>
<dbReference type="Pfam" id="PF08264">
    <property type="entry name" value="Anticodon_1"/>
    <property type="match status" value="1"/>
</dbReference>
<dbReference type="Gene3D" id="3.90.740.10">
    <property type="entry name" value="Valyl/Leucyl/Isoleucyl-tRNA synthetase, editing domain"/>
    <property type="match status" value="1"/>
</dbReference>
<dbReference type="InterPro" id="IPR033709">
    <property type="entry name" value="Anticodon_Ile_ABEc"/>
</dbReference>
<dbReference type="PANTHER" id="PTHR42780">
    <property type="entry name" value="SOLEUCYL-TRNA SYNTHETASE"/>
    <property type="match status" value="1"/>
</dbReference>
<dbReference type="PANTHER" id="PTHR42780:SF1">
    <property type="entry name" value="ISOLEUCINE--TRNA LIGASE, CYTOPLASMIC"/>
    <property type="match status" value="1"/>
</dbReference>
<dbReference type="GO" id="GO:0006428">
    <property type="term" value="P:isoleucyl-tRNA aminoacylation"/>
    <property type="evidence" value="ECO:0007669"/>
    <property type="project" value="InterPro"/>
</dbReference>
<evidence type="ECO:0000256" key="8">
    <source>
        <dbReference type="ARBA" id="ARBA00022917"/>
    </source>
</evidence>
<dbReference type="InterPro" id="IPR023586">
    <property type="entry name" value="Ile-tRNA-ligase_type2"/>
</dbReference>
<dbReference type="HAMAP" id="MF_02003">
    <property type="entry name" value="Ile_tRNA_synth_type2"/>
    <property type="match status" value="1"/>
</dbReference>
<dbReference type="PRINTS" id="PR00984">
    <property type="entry name" value="TRNASYNTHILE"/>
</dbReference>
<proteinExistence type="inferred from homology"/>
<evidence type="ECO:0000256" key="11">
    <source>
        <dbReference type="ARBA" id="ARBA00048359"/>
    </source>
</evidence>
<evidence type="ECO:0000259" key="15">
    <source>
        <dbReference type="Pfam" id="PF08264"/>
    </source>
</evidence>
<evidence type="ECO:0000256" key="7">
    <source>
        <dbReference type="ARBA" id="ARBA00022840"/>
    </source>
</evidence>
<evidence type="ECO:0000256" key="12">
    <source>
        <dbReference type="ARBA" id="ARBA00069879"/>
    </source>
</evidence>
<dbReference type="CDD" id="cd00818">
    <property type="entry name" value="IleRS_core"/>
    <property type="match status" value="1"/>
</dbReference>
<keyword evidence="4" id="KW-0963">Cytoplasm</keyword>
<name>A0A2T2NSQ5_CORCC</name>
<dbReference type="InterPro" id="IPR001412">
    <property type="entry name" value="aa-tRNA-synth_I_CS"/>
</dbReference>
<comment type="similarity">
    <text evidence="2 13">Belongs to the class-I aminoacyl-tRNA synthetase family.</text>
</comment>
<feature type="domain" description="Aminoacyl-tRNA synthetase class Ia" evidence="14">
    <location>
        <begin position="12"/>
        <end position="636"/>
    </location>
</feature>
<accession>A0A2T2NSQ5</accession>
<evidence type="ECO:0000256" key="3">
    <source>
        <dbReference type="ARBA" id="ARBA00013165"/>
    </source>
</evidence>
<dbReference type="InterPro" id="IPR002300">
    <property type="entry name" value="aa-tRNA-synth_Ia"/>
</dbReference>
<dbReference type="Pfam" id="PF00133">
    <property type="entry name" value="tRNA-synt_1"/>
    <property type="match status" value="1"/>
</dbReference>
<evidence type="ECO:0000256" key="2">
    <source>
        <dbReference type="ARBA" id="ARBA00005594"/>
    </source>
</evidence>
<dbReference type="InterPro" id="IPR009080">
    <property type="entry name" value="tRNAsynth_Ia_anticodon-bd"/>
</dbReference>
<keyword evidence="17" id="KW-1185">Reference proteome</keyword>
<evidence type="ECO:0000313" key="17">
    <source>
        <dbReference type="Proteomes" id="UP000240883"/>
    </source>
</evidence>
<comment type="catalytic activity">
    <reaction evidence="11">
        <text>tRNA(Ile) + L-isoleucine + ATP = L-isoleucyl-tRNA(Ile) + AMP + diphosphate</text>
        <dbReference type="Rhea" id="RHEA:11060"/>
        <dbReference type="Rhea" id="RHEA-COMP:9666"/>
        <dbReference type="Rhea" id="RHEA-COMP:9695"/>
        <dbReference type="ChEBI" id="CHEBI:30616"/>
        <dbReference type="ChEBI" id="CHEBI:33019"/>
        <dbReference type="ChEBI" id="CHEBI:58045"/>
        <dbReference type="ChEBI" id="CHEBI:78442"/>
        <dbReference type="ChEBI" id="CHEBI:78528"/>
        <dbReference type="ChEBI" id="CHEBI:456215"/>
        <dbReference type="EC" id="6.1.1.5"/>
    </reaction>
</comment>
<dbReference type="FunFam" id="3.40.50.620:FF:000023">
    <property type="entry name" value="Isoleucyl-tRNA synthetase,cytoplasmic"/>
    <property type="match status" value="1"/>
</dbReference>
<keyword evidence="5 13" id="KW-0436">Ligase</keyword>
<dbReference type="OrthoDB" id="1706657at2759"/>
<comment type="subcellular location">
    <subcellularLocation>
        <location evidence="1">Cytoplasm</location>
    </subcellularLocation>
</comment>
<evidence type="ECO:0000256" key="13">
    <source>
        <dbReference type="RuleBase" id="RU363035"/>
    </source>
</evidence>
<evidence type="ECO:0000313" key="16">
    <source>
        <dbReference type="EMBL" id="PSN68306.1"/>
    </source>
</evidence>
<dbReference type="AlphaFoldDB" id="A0A2T2NSQ5"/>
<keyword evidence="9 13" id="KW-0030">Aminoacyl-tRNA synthetase</keyword>
<dbReference type="InterPro" id="IPR002301">
    <property type="entry name" value="Ile-tRNA-ligase"/>
</dbReference>
<sequence length="1079" mass="124498">MSVDFPKEEERILARWREIDAFLTQVELSKGKQPYTFYDGPPFATGLPHYGHLLASTIKDIIPRYWSMNGRYVERRFGWDTHGVPIEYEIDKELGMSGRDAVREIGIAKYNEKCRAIVMRFAGEWRHTIERLGRWIDFDRDYKTMNTPFMESEWWVFKQLFEKNTVYRGFKVMPYSTALATPLSNFEASQNYKDVQDPAVVVSFPLVDDSTTHLLAWTTTPWTLPSNTALAAHPDFEYIKILDEKSGKHYILLEALLRTLYKDPKKAKFKIVQKLKGKDMLGWKYEPLFDYFYEEFKDVAFRVVNATYVTAESGVGIVHQAPAYGEDDYKVAVEHGIVTDERPPPNPVDDAGCFTSAVRDFEGQHVKKADKDIIKHLKSTGRLVVDSQITHSYPYCWRSDTPLIYRTVPSWFIKIQDYVPQMLEEIKGSHWVPSFVKEKRFANWIMNSPDWAVSRNRFWGTPLPLWVSEDGKEVVCVGSIEELKKLSGYEGDITDLHRDKIDDITIPSQQGKGVLRRTPEVFDCWFESGSMPYASQHYPFENVEHFEKSFPGDFIAEGLDQTRGWFYTMTVLGVMLFGKLPFKNCVVNGIVLAEDGKKMSKRLKNYPDPHLIMDNYGSDALRLYLINSPVVRAETLRFKEAGVKEIVSKVLLPLWNSHQFFEQQVSLLKKVANLDFVFDPAAEKTNTNVLDRWILASCQSLLKFVNTEMAAYRLYTVVPRLLTLIENTTNWYIKLNRRRLKGEYGVEDTRHALNTLFEVLYTLCRGLAPFTPFITDNIYLRLLPHIPKDLHAGDDRSVHFLPYPQVREELFDEVIERRVKRMQAVVDLGRISRDRANKGLKFPLKTLVIIHPEQEYLDDIKMLENYVSEELNVRDIILSTDEDKYKVQYSASADFTVLGRKLKKDAVKVKKALPSLKSAEIKEFIKSGEMLVDGIRIENGDLIVKRGLAQDESNKDQEFNTDDDVLIILDVASYPELEQEGLAREVIRRVQDMRKKAGLVPTDDVGMEYKILSDPNDIGLEAALENQGALFEKALRRNIDKHTITEIEGKIPEKGDETVIAQEEQELQKATFLLRLVKL</sequence>
<reference evidence="16 17" key="1">
    <citation type="journal article" date="2018" name="Front. Microbiol.">
        <title>Genome-Wide Analysis of Corynespora cassiicola Leaf Fall Disease Putative Effectors.</title>
        <authorList>
            <person name="Lopez D."/>
            <person name="Ribeiro S."/>
            <person name="Label P."/>
            <person name="Fumanal B."/>
            <person name="Venisse J.S."/>
            <person name="Kohler A."/>
            <person name="de Oliveira R.R."/>
            <person name="Labutti K."/>
            <person name="Lipzen A."/>
            <person name="Lail K."/>
            <person name="Bauer D."/>
            <person name="Ohm R.A."/>
            <person name="Barry K.W."/>
            <person name="Spatafora J."/>
            <person name="Grigoriev I.V."/>
            <person name="Martin F.M."/>
            <person name="Pujade-Renaud V."/>
        </authorList>
    </citation>
    <scope>NUCLEOTIDE SEQUENCE [LARGE SCALE GENOMIC DNA]</scope>
    <source>
        <strain evidence="16 17">Philippines</strain>
    </source>
</reference>
<dbReference type="SUPFAM" id="SSF50677">
    <property type="entry name" value="ValRS/IleRS/LeuRS editing domain"/>
    <property type="match status" value="1"/>
</dbReference>
<dbReference type="CDD" id="cd07961">
    <property type="entry name" value="Anticodon_Ia_Ile_ABEc"/>
    <property type="match status" value="1"/>
</dbReference>
<dbReference type="InterPro" id="IPR013155">
    <property type="entry name" value="M/V/L/I-tRNA-synth_anticd-bd"/>
</dbReference>
<dbReference type="InterPro" id="IPR014729">
    <property type="entry name" value="Rossmann-like_a/b/a_fold"/>
</dbReference>
<organism evidence="16 17">
    <name type="scientific">Corynespora cassiicola Philippines</name>
    <dbReference type="NCBI Taxonomy" id="1448308"/>
    <lineage>
        <taxon>Eukaryota</taxon>
        <taxon>Fungi</taxon>
        <taxon>Dikarya</taxon>
        <taxon>Ascomycota</taxon>
        <taxon>Pezizomycotina</taxon>
        <taxon>Dothideomycetes</taxon>
        <taxon>Pleosporomycetidae</taxon>
        <taxon>Pleosporales</taxon>
        <taxon>Corynesporascaceae</taxon>
        <taxon>Corynespora</taxon>
    </lineage>
</organism>
<dbReference type="Proteomes" id="UP000240883">
    <property type="component" value="Unassembled WGS sequence"/>
</dbReference>
<evidence type="ECO:0000259" key="14">
    <source>
        <dbReference type="Pfam" id="PF00133"/>
    </source>
</evidence>
<dbReference type="Gene3D" id="3.40.50.620">
    <property type="entry name" value="HUPs"/>
    <property type="match status" value="2"/>
</dbReference>
<protein>
    <recommendedName>
        <fullName evidence="12">Isoleucine--tRNA ligase, cytoplasmic</fullName>
        <ecNumber evidence="3">6.1.1.5</ecNumber>
    </recommendedName>
    <alternativeName>
        <fullName evidence="10">Isoleucyl-tRNA synthetase</fullName>
    </alternativeName>
</protein>
<keyword evidence="7 13" id="KW-0067">ATP-binding</keyword>
<dbReference type="Gene3D" id="1.10.730.10">
    <property type="entry name" value="Isoleucyl-tRNA Synthetase, Domain 1"/>
    <property type="match status" value="1"/>
</dbReference>
<dbReference type="Pfam" id="PF19302">
    <property type="entry name" value="DUF5915"/>
    <property type="match status" value="1"/>
</dbReference>
<evidence type="ECO:0000256" key="5">
    <source>
        <dbReference type="ARBA" id="ARBA00022598"/>
    </source>
</evidence>
<keyword evidence="6 13" id="KW-0547">Nucleotide-binding</keyword>
<keyword evidence="8 13" id="KW-0648">Protein biosynthesis</keyword>
<dbReference type="FunFam" id="3.90.740.10:FF:000044">
    <property type="entry name" value="Isoleucine--tRNA ligase"/>
    <property type="match status" value="1"/>
</dbReference>
<dbReference type="FunFam" id="3.40.50.620:FF:000050">
    <property type="entry name" value="Isoleucyl-tRNA synthetase,cytoplasmic"/>
    <property type="match status" value="1"/>
</dbReference>
<evidence type="ECO:0000256" key="6">
    <source>
        <dbReference type="ARBA" id="ARBA00022741"/>
    </source>
</evidence>
<dbReference type="NCBIfam" id="TIGR00392">
    <property type="entry name" value="ileS"/>
    <property type="match status" value="1"/>
</dbReference>
<dbReference type="GO" id="GO:0000049">
    <property type="term" value="F:tRNA binding"/>
    <property type="evidence" value="ECO:0007669"/>
    <property type="project" value="InterPro"/>
</dbReference>
<dbReference type="STRING" id="1448308.A0A2T2NSQ5"/>
<dbReference type="SUPFAM" id="SSF47323">
    <property type="entry name" value="Anticodon-binding domain of a subclass of class I aminoacyl-tRNA synthetases"/>
    <property type="match status" value="1"/>
</dbReference>
<evidence type="ECO:0000256" key="10">
    <source>
        <dbReference type="ARBA" id="ARBA00032665"/>
    </source>
</evidence>
<dbReference type="GO" id="GO:0004822">
    <property type="term" value="F:isoleucine-tRNA ligase activity"/>
    <property type="evidence" value="ECO:0007669"/>
    <property type="project" value="UniProtKB-EC"/>
</dbReference>
<dbReference type="EC" id="6.1.1.5" evidence="3"/>